<sequence length="165" mass="17693">MVKALVNVLVAFSVAIVSTNVFAGIESPKQVSDKLWVMGTPSNEQLTDFADEGGDVVINLLSQKEMTDSEEAAVVTLNGMAYYHVPVNGADGVTLANARLVDRILLENSDKTVLVHCASSNRVGALMALRAGWLDGMSVENALEVGREHGMTSLEDRVKSMLSEQ</sequence>
<dbReference type="Proteomes" id="UP000001171">
    <property type="component" value="Chromosome"/>
</dbReference>
<evidence type="ECO:0000256" key="1">
    <source>
        <dbReference type="SAM" id="SignalP"/>
    </source>
</evidence>
<dbReference type="Gene3D" id="3.90.190.10">
    <property type="entry name" value="Protein tyrosine phosphatase superfamily"/>
    <property type="match status" value="1"/>
</dbReference>
<dbReference type="EMBL" id="AE017340">
    <property type="protein sequence ID" value="AAV83464.1"/>
    <property type="molecule type" value="Genomic_DNA"/>
</dbReference>
<dbReference type="STRING" id="283942.IL2632"/>
<evidence type="ECO:0000313" key="3">
    <source>
        <dbReference type="Proteomes" id="UP000001171"/>
    </source>
</evidence>
<dbReference type="OrthoDB" id="270335at2"/>
<dbReference type="RefSeq" id="WP_011235855.1">
    <property type="nucleotide sequence ID" value="NC_006512.1"/>
</dbReference>
<dbReference type="SUPFAM" id="SSF52799">
    <property type="entry name" value="(Phosphotyrosine protein) phosphatases II"/>
    <property type="match status" value="1"/>
</dbReference>
<dbReference type="GeneID" id="41337831"/>
<evidence type="ECO:0000313" key="2">
    <source>
        <dbReference type="EMBL" id="AAV83464.1"/>
    </source>
</evidence>
<feature type="chain" id="PRO_5004261786" evidence="1">
    <location>
        <begin position="24"/>
        <end position="165"/>
    </location>
</feature>
<dbReference type="HOGENOM" id="CLU_105726_1_1_6"/>
<keyword evidence="1" id="KW-0732">Signal</keyword>
<dbReference type="AlphaFoldDB" id="Q5QZJ9"/>
<feature type="signal peptide" evidence="1">
    <location>
        <begin position="1"/>
        <end position="23"/>
    </location>
</feature>
<dbReference type="eggNOG" id="COG3453">
    <property type="taxonomic scope" value="Bacteria"/>
</dbReference>
<dbReference type="InterPro" id="IPR029021">
    <property type="entry name" value="Prot-tyrosine_phosphatase-like"/>
</dbReference>
<protein>
    <submittedName>
        <fullName evidence="2">Ser/Thr protein phosphatase, DSPc family</fullName>
    </submittedName>
</protein>
<gene>
    <name evidence="2" type="ordered locus">IL2632</name>
</gene>
<proteinExistence type="predicted"/>
<accession>Q5QZJ9</accession>
<name>Q5QZJ9_IDILO</name>
<reference evidence="2 3" key="1">
    <citation type="journal article" date="2004" name="Proc. Natl. Acad. Sci. U.S.A.">
        <title>Genome sequence of the deep-sea gamma-proteobacterium Idiomarina loihiensis reveals amino acid fermentation as a source of carbon and energy.</title>
        <authorList>
            <person name="Hou S."/>
            <person name="Saw J.H."/>
            <person name="Lee K.S."/>
            <person name="Freitas T.A."/>
            <person name="Belisle C."/>
            <person name="Kawarabayasi Y."/>
            <person name="Donachie S.P."/>
            <person name="Pikina A."/>
            <person name="Galperin M.Y."/>
            <person name="Koonin E.V."/>
            <person name="Makarova K.S."/>
            <person name="Omelchenko M.V."/>
            <person name="Sorokin A."/>
            <person name="Wolf Y.I."/>
            <person name="Li Q.X."/>
            <person name="Keum Y.S."/>
            <person name="Campbell S."/>
            <person name="Denery J."/>
            <person name="Aizawa S."/>
            <person name="Shibata S."/>
            <person name="Malahoff A."/>
            <person name="Alam M."/>
        </authorList>
    </citation>
    <scope>NUCLEOTIDE SEQUENCE [LARGE SCALE GENOMIC DNA]</scope>
    <source>
        <strain evidence="3">ATCC BAA-735 / DSM 15497 / L2-TR</strain>
    </source>
</reference>
<dbReference type="KEGG" id="ilo:IL2632"/>
<organism evidence="2 3">
    <name type="scientific">Idiomarina loihiensis (strain ATCC BAA-735 / DSM 15497 / L2-TR)</name>
    <dbReference type="NCBI Taxonomy" id="283942"/>
    <lineage>
        <taxon>Bacteria</taxon>
        <taxon>Pseudomonadati</taxon>
        <taxon>Pseudomonadota</taxon>
        <taxon>Gammaproteobacteria</taxon>
        <taxon>Alteromonadales</taxon>
        <taxon>Idiomarinaceae</taxon>
        <taxon>Idiomarina</taxon>
    </lineage>
</organism>
<keyword evidence="3" id="KW-1185">Reference proteome</keyword>